<accession>A0A9X4MER2</accession>
<feature type="transmembrane region" description="Helical" evidence="5">
    <location>
        <begin position="152"/>
        <end position="170"/>
    </location>
</feature>
<feature type="transmembrane region" description="Helical" evidence="5">
    <location>
        <begin position="97"/>
        <end position="117"/>
    </location>
</feature>
<dbReference type="InterPro" id="IPR007016">
    <property type="entry name" value="O-antigen_ligase-rel_domated"/>
</dbReference>
<dbReference type="NCBIfam" id="TIGR00947">
    <property type="entry name" value="2A73"/>
    <property type="match status" value="1"/>
</dbReference>
<keyword evidence="3 5" id="KW-1133">Transmembrane helix</keyword>
<evidence type="ECO:0000313" key="8">
    <source>
        <dbReference type="Proteomes" id="UP001152872"/>
    </source>
</evidence>
<sequence>MNSKLKLPIPKFLQPLQLWWLSSQARFFQIISPLQAWREGSRLLSAKFLGGLLVVMLATLPFLENAQTGVIGAAVAIAWLLLWLSDRRDEQDQSVPIWTAIHTPLIAYWAIALVATLLSPVRVAAADGMVKLTLYMLAFVSMSRLMRLGWRSIFIGAYLGSALIASAYGVQQWYLGAPELATWTDPTSETAGVTRVYSFLGNPNLFAGYLMAALPLGAIAAIHWRNWGMKTLGILTAILGAFCITQTQSRGGLIGIAAESFTLVLLLVYWWGKRLPSWTFPSVLGGTAGTIALGTILIPTLRKRVGSIFGTDDSSNAFRVNVWQSVLNMIRAKPILGIGPGNKAFNQIYPLYQRSGYSALGTYSVPLEITVETGIVGIICYSWLVFTIFRQGWFGLNRLRSDRDSSGLWIIAAIATLVGMLVHGLVDTVWYRPQVQLLWWLAIAIISSFYIAPISTEEEENNLKSEDSLDLT</sequence>
<feature type="domain" description="O-antigen ligase-related" evidence="6">
    <location>
        <begin position="236"/>
        <end position="381"/>
    </location>
</feature>
<reference evidence="7" key="1">
    <citation type="submission" date="2019-05" db="EMBL/GenBank/DDBJ databases">
        <title>Whole genome sequencing of Pseudanabaena catenata USMAC16.</title>
        <authorList>
            <person name="Khan Z."/>
            <person name="Omar W.M."/>
            <person name="Convey P."/>
            <person name="Merican F."/>
            <person name="Najimudin N."/>
        </authorList>
    </citation>
    <scope>NUCLEOTIDE SEQUENCE</scope>
    <source>
        <strain evidence="7">USMAC16</strain>
    </source>
</reference>
<feature type="transmembrane region" description="Helical" evidence="5">
    <location>
        <begin position="278"/>
        <end position="298"/>
    </location>
</feature>
<organism evidence="7 8">
    <name type="scientific">Pseudanabaena catenata USMAC16</name>
    <dbReference type="NCBI Taxonomy" id="1855837"/>
    <lineage>
        <taxon>Bacteria</taxon>
        <taxon>Bacillati</taxon>
        <taxon>Cyanobacteriota</taxon>
        <taxon>Cyanophyceae</taxon>
        <taxon>Pseudanabaenales</taxon>
        <taxon>Pseudanabaenaceae</taxon>
        <taxon>Pseudanabaena</taxon>
    </lineage>
</organism>
<keyword evidence="2 5" id="KW-0812">Transmembrane</keyword>
<evidence type="ECO:0000256" key="3">
    <source>
        <dbReference type="ARBA" id="ARBA00022989"/>
    </source>
</evidence>
<name>A0A9X4MER2_9CYAN</name>
<proteinExistence type="predicted"/>
<evidence type="ECO:0000256" key="2">
    <source>
        <dbReference type="ARBA" id="ARBA00022692"/>
    </source>
</evidence>
<dbReference type="Pfam" id="PF04932">
    <property type="entry name" value="Wzy_C"/>
    <property type="match status" value="1"/>
</dbReference>
<dbReference type="Proteomes" id="UP001152872">
    <property type="component" value="Unassembled WGS sequence"/>
</dbReference>
<evidence type="ECO:0000256" key="5">
    <source>
        <dbReference type="SAM" id="Phobius"/>
    </source>
</evidence>
<dbReference type="InterPro" id="IPR051533">
    <property type="entry name" value="WaaL-like"/>
</dbReference>
<feature type="transmembrane region" description="Helical" evidence="5">
    <location>
        <begin position="253"/>
        <end position="271"/>
    </location>
</feature>
<feature type="transmembrane region" description="Helical" evidence="5">
    <location>
        <begin position="231"/>
        <end position="247"/>
    </location>
</feature>
<protein>
    <submittedName>
        <fullName evidence="7">IctB family putative bicarbonate transporter</fullName>
    </submittedName>
</protein>
<keyword evidence="8" id="KW-1185">Reference proteome</keyword>
<evidence type="ECO:0000256" key="1">
    <source>
        <dbReference type="ARBA" id="ARBA00004141"/>
    </source>
</evidence>
<feature type="transmembrane region" description="Helical" evidence="5">
    <location>
        <begin position="69"/>
        <end position="85"/>
    </location>
</feature>
<dbReference type="GO" id="GO:0016020">
    <property type="term" value="C:membrane"/>
    <property type="evidence" value="ECO:0007669"/>
    <property type="project" value="UniProtKB-SubCell"/>
</dbReference>
<dbReference type="AlphaFoldDB" id="A0A9X4MER2"/>
<comment type="subcellular location">
    <subcellularLocation>
        <location evidence="1">Membrane</location>
        <topology evidence="1">Multi-pass membrane protein</topology>
    </subcellularLocation>
</comment>
<keyword evidence="4 5" id="KW-0472">Membrane</keyword>
<evidence type="ECO:0000313" key="7">
    <source>
        <dbReference type="EMBL" id="MDG3496466.1"/>
    </source>
</evidence>
<dbReference type="RefSeq" id="WP_009628645.1">
    <property type="nucleotide sequence ID" value="NZ_VBTY01000189.1"/>
</dbReference>
<evidence type="ECO:0000256" key="4">
    <source>
        <dbReference type="ARBA" id="ARBA00023136"/>
    </source>
</evidence>
<feature type="transmembrane region" description="Helical" evidence="5">
    <location>
        <begin position="206"/>
        <end position="224"/>
    </location>
</feature>
<comment type="caution">
    <text evidence="7">The sequence shown here is derived from an EMBL/GenBank/DDBJ whole genome shotgun (WGS) entry which is preliminary data.</text>
</comment>
<dbReference type="InterPro" id="IPR006007">
    <property type="entry name" value="Inorganic_carbon_transpt"/>
</dbReference>
<evidence type="ECO:0000259" key="6">
    <source>
        <dbReference type="Pfam" id="PF04932"/>
    </source>
</evidence>
<gene>
    <name evidence="7" type="ORF">FEV09_18155</name>
</gene>
<feature type="transmembrane region" description="Helical" evidence="5">
    <location>
        <begin position="375"/>
        <end position="396"/>
    </location>
</feature>
<dbReference type="EMBL" id="VBTY01000189">
    <property type="protein sequence ID" value="MDG3496466.1"/>
    <property type="molecule type" value="Genomic_DNA"/>
</dbReference>
<feature type="transmembrane region" description="Helical" evidence="5">
    <location>
        <begin position="437"/>
        <end position="455"/>
    </location>
</feature>
<dbReference type="PANTHER" id="PTHR37422:SF22">
    <property type="entry name" value="SLR1515 PROTEIN"/>
    <property type="match status" value="1"/>
</dbReference>
<dbReference type="PANTHER" id="PTHR37422">
    <property type="entry name" value="TEICHURONIC ACID BIOSYNTHESIS PROTEIN TUAE"/>
    <property type="match status" value="1"/>
</dbReference>
<feature type="transmembrane region" description="Helical" evidence="5">
    <location>
        <begin position="123"/>
        <end position="140"/>
    </location>
</feature>
<feature type="transmembrane region" description="Helical" evidence="5">
    <location>
        <begin position="408"/>
        <end position="431"/>
    </location>
</feature>
<feature type="transmembrane region" description="Helical" evidence="5">
    <location>
        <begin position="44"/>
        <end position="63"/>
    </location>
</feature>